<dbReference type="InterPro" id="IPR036505">
    <property type="entry name" value="Amidase/PGRP_sf"/>
</dbReference>
<sequence length="584" mass="66277">YLMSRRMAFLHLPPIRWLTSFYNPPFSVTSANADTIADNNSQVDSNVQQTQVIKNSNDVDSNSGQQAFSSAVSNQNEVSTGSQTNSISTNTQSYATATTTVNYAANANEKNGWVKQSDGTIVYYRNGQLDKGREYVQLDSLTNPGNKDWYLLDNGVATSGVQKWMGTYYYFDPITHLRVDNDYREQVWTDRIHDWYMFGNDGKIVTGLYNWQGSLYYFDPSSYLRVDNEYISTQSDGRGYLFGIDGRAVSGVNWWVGTYYYFDPVTHLRVDNDYREQVWQDGTHDWYMFGNGGGIVTGPYNWQGSLYYFDPSSYLKVTNDYRVPAGSDRGYLLGNDGRALAGFQMWQGTKYYFDPSTYLLVKNGYFYDGGQLYWADNNGFVSRATLNNAINKYIVTSIGLNNHAQITYNYVIPQVTGSYSGTSDGKPNMVVVHETANPNDSIWGEINYEKSTYNNAFVHAFVDNNNIIQISDTDREAWGAAYPANGRAVQFEQVEVYGKDAFARELMNAAYYTAFIMKKYNMVPSLASNGQGTLWSHHYVSQFLGGTNHTDPDGYWSRNASKYFGTTYTMSDFAQLVETYYNSL</sequence>
<dbReference type="SUPFAM" id="SSF55846">
    <property type="entry name" value="N-acetylmuramoyl-L-alanine amidase-like"/>
    <property type="match status" value="1"/>
</dbReference>
<feature type="non-terminal residue" evidence="3">
    <location>
        <position position="1"/>
    </location>
</feature>
<dbReference type="CDD" id="cd06583">
    <property type="entry name" value="PGRP"/>
    <property type="match status" value="1"/>
</dbReference>
<feature type="compositionally biased region" description="Low complexity" evidence="1">
    <location>
        <begin position="79"/>
        <end position="88"/>
    </location>
</feature>
<reference evidence="3" key="1">
    <citation type="submission" date="2022-01" db="EMBL/GenBank/DDBJ databases">
        <title>VMRC isolate genome collection.</title>
        <authorList>
            <person name="France M."/>
            <person name="Rutt L."/>
            <person name="Humphrys M."/>
            <person name="Ravel J."/>
        </authorList>
    </citation>
    <scope>NUCLEOTIDE SEQUENCE</scope>
    <source>
        <strain evidence="3">C0048A1</strain>
    </source>
</reference>
<dbReference type="SMART" id="SM00644">
    <property type="entry name" value="Ami_2"/>
    <property type="match status" value="1"/>
</dbReference>
<name>A0AAW5WV58_9LACO</name>
<dbReference type="Gene3D" id="3.40.80.10">
    <property type="entry name" value="Peptidoglycan recognition protein-like"/>
    <property type="match status" value="1"/>
</dbReference>
<proteinExistence type="predicted"/>
<feature type="domain" description="N-acetylmuramoyl-L-alanine amidase" evidence="2">
    <location>
        <begin position="416"/>
        <end position="553"/>
    </location>
</feature>
<dbReference type="InterPro" id="IPR002502">
    <property type="entry name" value="Amidase_domain"/>
</dbReference>
<dbReference type="AlphaFoldDB" id="A0AAW5WV58"/>
<evidence type="ECO:0000259" key="2">
    <source>
        <dbReference type="SMART" id="SM00644"/>
    </source>
</evidence>
<protein>
    <submittedName>
        <fullName evidence="3">N-acetylmuramoyl-L-alanine amidase</fullName>
        <ecNumber evidence="3">3.5.1.28</ecNumber>
    </submittedName>
</protein>
<dbReference type="SUPFAM" id="SSF69360">
    <property type="entry name" value="Cell wall binding repeat"/>
    <property type="match status" value="1"/>
</dbReference>
<dbReference type="EMBL" id="JAKHPH010000052">
    <property type="protein sequence ID" value="MCZ3668460.1"/>
    <property type="molecule type" value="Genomic_DNA"/>
</dbReference>
<accession>A0AAW5WV58</accession>
<dbReference type="GO" id="GO:0009253">
    <property type="term" value="P:peptidoglycan catabolic process"/>
    <property type="evidence" value="ECO:0007669"/>
    <property type="project" value="InterPro"/>
</dbReference>
<keyword evidence="3" id="KW-0378">Hydrolase</keyword>
<dbReference type="GO" id="GO:0008745">
    <property type="term" value="F:N-acetylmuramoyl-L-alanine amidase activity"/>
    <property type="evidence" value="ECO:0007669"/>
    <property type="project" value="UniProtKB-EC"/>
</dbReference>
<evidence type="ECO:0000256" key="1">
    <source>
        <dbReference type="SAM" id="MobiDB-lite"/>
    </source>
</evidence>
<evidence type="ECO:0000313" key="4">
    <source>
        <dbReference type="Proteomes" id="UP001212401"/>
    </source>
</evidence>
<dbReference type="EC" id="3.5.1.28" evidence="3"/>
<feature type="compositionally biased region" description="Polar residues" evidence="1">
    <location>
        <begin position="58"/>
        <end position="78"/>
    </location>
</feature>
<dbReference type="Pfam" id="PF01510">
    <property type="entry name" value="Amidase_2"/>
    <property type="match status" value="1"/>
</dbReference>
<gene>
    <name evidence="3" type="ORF">L2724_09425</name>
</gene>
<dbReference type="Gene3D" id="2.10.270.10">
    <property type="entry name" value="Cholin Binding"/>
    <property type="match status" value="4"/>
</dbReference>
<evidence type="ECO:0000313" key="3">
    <source>
        <dbReference type="EMBL" id="MCZ3668460.1"/>
    </source>
</evidence>
<comment type="caution">
    <text evidence="3">The sequence shown here is derived from an EMBL/GenBank/DDBJ whole genome shotgun (WGS) entry which is preliminary data.</text>
</comment>
<dbReference type="Proteomes" id="UP001212401">
    <property type="component" value="Unassembled WGS sequence"/>
</dbReference>
<organism evidence="3 4">
    <name type="scientific">Limosilactobacillus vaginalis</name>
    <dbReference type="NCBI Taxonomy" id="1633"/>
    <lineage>
        <taxon>Bacteria</taxon>
        <taxon>Bacillati</taxon>
        <taxon>Bacillota</taxon>
        <taxon>Bacilli</taxon>
        <taxon>Lactobacillales</taxon>
        <taxon>Lactobacillaceae</taxon>
        <taxon>Limosilactobacillus</taxon>
    </lineage>
</organism>
<feature type="region of interest" description="Disordered" evidence="1">
    <location>
        <begin position="58"/>
        <end position="88"/>
    </location>
</feature>